<keyword evidence="1" id="KW-0560">Oxidoreductase</keyword>
<proteinExistence type="predicted"/>
<dbReference type="InterPro" id="IPR051349">
    <property type="entry name" value="Hydrogenase_assoc-protein"/>
</dbReference>
<dbReference type="Pfam" id="PF01058">
    <property type="entry name" value="Oxidored_q6"/>
    <property type="match status" value="1"/>
</dbReference>
<dbReference type="InterPro" id="IPR006137">
    <property type="entry name" value="NADH_UbQ_OxRdtase-like_20kDa"/>
</dbReference>
<organism evidence="3 4">
    <name type="scientific">Candidatus Lloydbacteria bacterium RIFCSPHIGHO2_02_FULL_50_13</name>
    <dbReference type="NCBI Taxonomy" id="1798661"/>
    <lineage>
        <taxon>Bacteria</taxon>
        <taxon>Candidatus Lloydiibacteriota</taxon>
    </lineage>
</organism>
<dbReference type="AlphaFoldDB" id="A0A1G2D2M8"/>
<protein>
    <recommendedName>
        <fullName evidence="2">NADH:ubiquinone oxidoreductase-like 20kDa subunit domain-containing protein</fullName>
    </recommendedName>
</protein>
<feature type="domain" description="NADH:ubiquinone oxidoreductase-like 20kDa subunit" evidence="2">
    <location>
        <begin position="37"/>
        <end position="152"/>
    </location>
</feature>
<name>A0A1G2D2M8_9BACT</name>
<dbReference type="SUPFAM" id="SSF56770">
    <property type="entry name" value="HydA/Nqo6-like"/>
    <property type="match status" value="1"/>
</dbReference>
<sequence>MDTPKKIAIGWFSFSCCEDSTIVFTELMNDHWQEWKRIFDFRHAKVLKDNNVMGPFDIAFVEGAIAAPEQVKKLKLIRSLATKLVAIGTCACEGGFSAQRNTFNEEQKAATDFLVEKFGALPKVLKVSEVVTVDAAVPGCPMNTDIFLKAVSGLVAEMRPDLLPQPAPVASEGSSESTR</sequence>
<dbReference type="GO" id="GO:0051536">
    <property type="term" value="F:iron-sulfur cluster binding"/>
    <property type="evidence" value="ECO:0007669"/>
    <property type="project" value="InterPro"/>
</dbReference>
<dbReference type="InterPro" id="IPR037024">
    <property type="entry name" value="NiFe_Hase_small_N_sf"/>
</dbReference>
<gene>
    <name evidence="3" type="ORF">A3D65_04340</name>
</gene>
<dbReference type="PANTHER" id="PTHR42845">
    <property type="entry name" value="COENZYME F420-REDUCING HYDROGENASE, GAMMA SUBUNIT"/>
    <property type="match status" value="1"/>
</dbReference>
<reference evidence="3 4" key="1">
    <citation type="journal article" date="2016" name="Nat. Commun.">
        <title>Thousands of microbial genomes shed light on interconnected biogeochemical processes in an aquifer system.</title>
        <authorList>
            <person name="Anantharaman K."/>
            <person name="Brown C.T."/>
            <person name="Hug L.A."/>
            <person name="Sharon I."/>
            <person name="Castelle C.J."/>
            <person name="Probst A.J."/>
            <person name="Thomas B.C."/>
            <person name="Singh A."/>
            <person name="Wilkins M.J."/>
            <person name="Karaoz U."/>
            <person name="Brodie E.L."/>
            <person name="Williams K.H."/>
            <person name="Hubbard S.S."/>
            <person name="Banfield J.F."/>
        </authorList>
    </citation>
    <scope>NUCLEOTIDE SEQUENCE [LARGE SCALE GENOMIC DNA]</scope>
</reference>
<accession>A0A1G2D2M8</accession>
<dbReference type="GO" id="GO:0016491">
    <property type="term" value="F:oxidoreductase activity"/>
    <property type="evidence" value="ECO:0007669"/>
    <property type="project" value="UniProtKB-KW"/>
</dbReference>
<evidence type="ECO:0000259" key="2">
    <source>
        <dbReference type="Pfam" id="PF01058"/>
    </source>
</evidence>
<evidence type="ECO:0000256" key="1">
    <source>
        <dbReference type="ARBA" id="ARBA00023002"/>
    </source>
</evidence>
<dbReference type="STRING" id="1798661.A3D65_04340"/>
<evidence type="ECO:0000313" key="3">
    <source>
        <dbReference type="EMBL" id="OGZ07853.1"/>
    </source>
</evidence>
<dbReference type="Gene3D" id="3.40.50.700">
    <property type="entry name" value="NADH:ubiquinone oxidoreductase-like, 20kDa subunit"/>
    <property type="match status" value="1"/>
</dbReference>
<dbReference type="EMBL" id="MHLL01000051">
    <property type="protein sequence ID" value="OGZ07853.1"/>
    <property type="molecule type" value="Genomic_DNA"/>
</dbReference>
<comment type="caution">
    <text evidence="3">The sequence shown here is derived from an EMBL/GenBank/DDBJ whole genome shotgun (WGS) entry which is preliminary data.</text>
</comment>
<dbReference type="Proteomes" id="UP000177996">
    <property type="component" value="Unassembled WGS sequence"/>
</dbReference>
<dbReference type="PANTHER" id="PTHR42845:SF1">
    <property type="entry name" value="HYDROGENASE SMALL SUBUNIT"/>
    <property type="match status" value="1"/>
</dbReference>
<evidence type="ECO:0000313" key="4">
    <source>
        <dbReference type="Proteomes" id="UP000177996"/>
    </source>
</evidence>